<evidence type="ECO:0000259" key="3">
    <source>
        <dbReference type="PROSITE" id="PS51186"/>
    </source>
</evidence>
<evidence type="ECO:0000256" key="2">
    <source>
        <dbReference type="ARBA" id="ARBA00023315"/>
    </source>
</evidence>
<evidence type="ECO:0000256" key="1">
    <source>
        <dbReference type="ARBA" id="ARBA00022679"/>
    </source>
</evidence>
<feature type="domain" description="N-acetyltransferase" evidence="3">
    <location>
        <begin position="149"/>
        <end position="289"/>
    </location>
</feature>
<dbReference type="PANTHER" id="PTHR43420:SF12">
    <property type="entry name" value="N-ACETYLTRANSFERASE DOMAIN-CONTAINING PROTEIN"/>
    <property type="match status" value="1"/>
</dbReference>
<keyword evidence="2" id="KW-0012">Acyltransferase</keyword>
<keyword evidence="1" id="KW-0808">Transferase</keyword>
<dbReference type="RefSeq" id="WP_202747501.1">
    <property type="nucleotide sequence ID" value="NZ_JAESWC010000002.1"/>
</dbReference>
<dbReference type="Pfam" id="PF00583">
    <property type="entry name" value="Acetyltransf_1"/>
    <property type="match status" value="1"/>
</dbReference>
<dbReference type="Gene3D" id="3.40.630.30">
    <property type="match status" value="1"/>
</dbReference>
<gene>
    <name evidence="4" type="ORF">JK636_03705</name>
</gene>
<dbReference type="PANTHER" id="PTHR43420">
    <property type="entry name" value="ACETYLTRANSFERASE"/>
    <property type="match status" value="1"/>
</dbReference>
<evidence type="ECO:0000313" key="5">
    <source>
        <dbReference type="Proteomes" id="UP000632377"/>
    </source>
</evidence>
<organism evidence="4 5">
    <name type="scientific">Clostridium rhizosphaerae</name>
    <dbReference type="NCBI Taxonomy" id="2803861"/>
    <lineage>
        <taxon>Bacteria</taxon>
        <taxon>Bacillati</taxon>
        <taxon>Bacillota</taxon>
        <taxon>Clostridia</taxon>
        <taxon>Eubacteriales</taxon>
        <taxon>Clostridiaceae</taxon>
        <taxon>Clostridium</taxon>
    </lineage>
</organism>
<evidence type="ECO:0000313" key="4">
    <source>
        <dbReference type="EMBL" id="MBL4934859.1"/>
    </source>
</evidence>
<dbReference type="InterPro" id="IPR016181">
    <property type="entry name" value="Acyl_CoA_acyltransferase"/>
</dbReference>
<proteinExistence type="predicted"/>
<dbReference type="Proteomes" id="UP000632377">
    <property type="component" value="Unassembled WGS sequence"/>
</dbReference>
<dbReference type="InterPro" id="IPR050680">
    <property type="entry name" value="YpeA/RimI_acetyltransf"/>
</dbReference>
<reference evidence="4 5" key="1">
    <citation type="submission" date="2021-01" db="EMBL/GenBank/DDBJ databases">
        <title>Genome public.</title>
        <authorList>
            <person name="Liu C."/>
            <person name="Sun Q."/>
        </authorList>
    </citation>
    <scope>NUCLEOTIDE SEQUENCE [LARGE SCALE GENOMIC DNA]</scope>
    <source>
        <strain evidence="4 5">YIM B02515</strain>
    </source>
</reference>
<comment type="caution">
    <text evidence="4">The sequence shown here is derived from an EMBL/GenBank/DDBJ whole genome shotgun (WGS) entry which is preliminary data.</text>
</comment>
<protein>
    <submittedName>
        <fullName evidence="4">GNAT family N-acetyltransferase</fullName>
    </submittedName>
</protein>
<accession>A0ABS1T684</accession>
<sequence length="289" mass="34397">MYSCVTLNKKRLKKFSILNEKRKLFNELNENFFDYYNTINFTKQFFLSRSVKLLYTKDELTGYIWFSKYDDRHYVINSMYINGQQENLIKGFRELIESLKPRAFYTYYCEKNSINFSILEELGFYKRESTYIMCLNTCMFNNISVKDSVDIEPFKKGLHEQIRCNIQNEVFKNDSRIPLGIEDIYYDESQKYYYDEGSIFIKKDNEYIGYGQIIIDGDIPTIVNIGVIEGYRGKGYGRFLVESLIRIVIINGFKKVNLKVSANNSTALNLYRSLGFKIQRETCKWELRR</sequence>
<dbReference type="PROSITE" id="PS51186">
    <property type="entry name" value="GNAT"/>
    <property type="match status" value="1"/>
</dbReference>
<dbReference type="EMBL" id="JAESWC010000002">
    <property type="protein sequence ID" value="MBL4934859.1"/>
    <property type="molecule type" value="Genomic_DNA"/>
</dbReference>
<name>A0ABS1T684_9CLOT</name>
<dbReference type="CDD" id="cd04301">
    <property type="entry name" value="NAT_SF"/>
    <property type="match status" value="1"/>
</dbReference>
<dbReference type="InterPro" id="IPR000182">
    <property type="entry name" value="GNAT_dom"/>
</dbReference>
<keyword evidence="5" id="KW-1185">Reference proteome</keyword>
<dbReference type="SUPFAM" id="SSF55729">
    <property type="entry name" value="Acyl-CoA N-acyltransferases (Nat)"/>
    <property type="match status" value="1"/>
</dbReference>